<dbReference type="AlphaFoldDB" id="A0A182VT15"/>
<sequence length="918" mass="98468">MHSVIRPASIVYGGSTTLASLNNQTCVKADEIGPVPFSDLNLTILNDRSPYRANGDRLELHCVMDNGHRAADMDRVDMDDVRCVFRLFEARLSSGKHSQSENTNKRALPCSRKNAALLLPACRNRLHNRPQTGDAKEKTFVDFLMAPRGLTPPHRVKSISMATFTQEEIEFLKQNGNDNCSRTWLGLWDPKRAIKQEHRDFMIDKYERKRYYLEPASPLKSLPTNASSSLTSLSGCSSRNANESLVPLKTPTLTPPATLRLNRTNSGSCNGLNNVNSSSSSLPGAMGVGAQFQQQFTPDDSGFFGADPPKILPPTPQKNHILQRKNGIKIKQPANGLPPTYGRNQKNGLLNSSTAGGLSGSSGDINANKFTPDADFVADFGSATIVNNVSNGGSHYGSTSSLKNGHNNSDHGAGLYEQHNGNSEKTSTREMENFADFDHNPIFNSADNMKSYFSSNSIDSSTTTSVSSTASVQSLTGPDPFANFYSNTGAGNNNCGSNSTGSTAGTPTASSGSASTGPSVRGVGYTCISPEDNTHAKVHTNYGFGNTFTTGEACYATNEGFINGGSGAGSGYANQNYTLPWGNSNGIQPDFNSTRYAGSTNQLNNNVSNESTQRDTVQWNFWQQFGSNCCWSADDRAQLHHHQQQQRFRNASTQQMMMSPQHPQAVNQVKCYSDQNRWSLPMPLGSNGSDSKLSNGKTSSTSIHSTPSVDRYAALKDLDDQFREIKLEQQAEANNNTNTSNGLGNGASINDSITPTSSANPFKTVNPFQAQQQQQQQQHAQQQTMTWPISGVNGTSPDARHQTATNGTGFYATSPYQGGFAHGASSQLYNGNVVNGTTIAAMSYLPPAGYHPNGNGYSGMSGVNGVLMGGQFNATTNGGGPMLSNVPGVTNPVHNFANFGNPFMAAGTTTGNSNNPFL</sequence>
<feature type="domain" description="Arf-GAP" evidence="6">
    <location>
        <begin position="152"/>
        <end position="212"/>
    </location>
</feature>
<dbReference type="Gene3D" id="1.10.220.150">
    <property type="entry name" value="Arf GTPase activating protein"/>
    <property type="match status" value="1"/>
</dbReference>
<feature type="compositionally biased region" description="Low complexity" evidence="5">
    <location>
        <begin position="731"/>
        <end position="748"/>
    </location>
</feature>
<dbReference type="Proteomes" id="UP000075920">
    <property type="component" value="Unassembled WGS sequence"/>
</dbReference>
<keyword evidence="8" id="KW-1185">Reference proteome</keyword>
<dbReference type="InterPro" id="IPR052248">
    <property type="entry name" value="Arf-GAP_FG-repeat_protein"/>
</dbReference>
<evidence type="ECO:0000256" key="3">
    <source>
        <dbReference type="ARBA" id="ARBA00022771"/>
    </source>
</evidence>
<organism evidence="7 8">
    <name type="scientific">Anopheles minimus</name>
    <dbReference type="NCBI Taxonomy" id="112268"/>
    <lineage>
        <taxon>Eukaryota</taxon>
        <taxon>Metazoa</taxon>
        <taxon>Ecdysozoa</taxon>
        <taxon>Arthropoda</taxon>
        <taxon>Hexapoda</taxon>
        <taxon>Insecta</taxon>
        <taxon>Pterygota</taxon>
        <taxon>Neoptera</taxon>
        <taxon>Endopterygota</taxon>
        <taxon>Diptera</taxon>
        <taxon>Nematocera</taxon>
        <taxon>Culicoidea</taxon>
        <taxon>Culicidae</taxon>
        <taxon>Anophelinae</taxon>
        <taxon>Anopheles</taxon>
    </lineage>
</organism>
<evidence type="ECO:0000256" key="4">
    <source>
        <dbReference type="ARBA" id="ARBA00022833"/>
    </source>
</evidence>
<feature type="region of interest" description="Disordered" evidence="5">
    <location>
        <begin position="677"/>
        <end position="708"/>
    </location>
</feature>
<proteinExistence type="predicted"/>
<dbReference type="GO" id="GO:0005737">
    <property type="term" value="C:cytoplasm"/>
    <property type="evidence" value="ECO:0007669"/>
    <property type="project" value="TreeGrafter"/>
</dbReference>
<dbReference type="EnsemblMetazoa" id="AMIN001205-RA">
    <property type="protein sequence ID" value="AMIN001205-PA"/>
    <property type="gene ID" value="AMIN001205"/>
</dbReference>
<dbReference type="VEuPathDB" id="VectorBase:AMIN001205"/>
<feature type="region of interest" description="Disordered" evidence="5">
    <location>
        <begin position="731"/>
        <end position="808"/>
    </location>
</feature>
<feature type="compositionally biased region" description="Polar residues" evidence="5">
    <location>
        <begin position="749"/>
        <end position="768"/>
    </location>
</feature>
<feature type="compositionally biased region" description="Polar residues" evidence="5">
    <location>
        <begin position="784"/>
        <end position="808"/>
    </location>
</feature>
<name>A0A182VT15_9DIPT</name>
<evidence type="ECO:0000256" key="5">
    <source>
        <dbReference type="SAM" id="MobiDB-lite"/>
    </source>
</evidence>
<evidence type="ECO:0000313" key="8">
    <source>
        <dbReference type="Proteomes" id="UP000075920"/>
    </source>
</evidence>
<dbReference type="PANTHER" id="PTHR46134">
    <property type="entry name" value="DRONGO, ISOFORM F"/>
    <property type="match status" value="1"/>
</dbReference>
<reference evidence="8" key="1">
    <citation type="submission" date="2013-03" db="EMBL/GenBank/DDBJ databases">
        <title>The Genome Sequence of Anopheles minimus MINIMUS1.</title>
        <authorList>
            <consortium name="The Broad Institute Genomics Platform"/>
            <person name="Neafsey D.E."/>
            <person name="Walton C."/>
            <person name="Walker B."/>
            <person name="Young S.K."/>
            <person name="Zeng Q."/>
            <person name="Gargeya S."/>
            <person name="Fitzgerald M."/>
            <person name="Haas B."/>
            <person name="Abouelleil A."/>
            <person name="Allen A.W."/>
            <person name="Alvarado L."/>
            <person name="Arachchi H.M."/>
            <person name="Berlin A.M."/>
            <person name="Chapman S.B."/>
            <person name="Gainer-Dewar J."/>
            <person name="Goldberg J."/>
            <person name="Griggs A."/>
            <person name="Gujja S."/>
            <person name="Hansen M."/>
            <person name="Howarth C."/>
            <person name="Imamovic A."/>
            <person name="Ireland A."/>
            <person name="Larimer J."/>
            <person name="McCowan C."/>
            <person name="Murphy C."/>
            <person name="Pearson M."/>
            <person name="Poon T.W."/>
            <person name="Priest M."/>
            <person name="Roberts A."/>
            <person name="Saif S."/>
            <person name="Shea T."/>
            <person name="Sisk P."/>
            <person name="Sykes S."/>
            <person name="Wortman J."/>
            <person name="Nusbaum C."/>
            <person name="Birren B."/>
        </authorList>
    </citation>
    <scope>NUCLEOTIDE SEQUENCE [LARGE SCALE GENOMIC DNA]</scope>
    <source>
        <strain evidence="8">MINIMUS1</strain>
    </source>
</reference>
<feature type="region of interest" description="Disordered" evidence="5">
    <location>
        <begin position="397"/>
        <end position="428"/>
    </location>
</feature>
<reference evidence="7" key="2">
    <citation type="submission" date="2020-05" db="UniProtKB">
        <authorList>
            <consortium name="EnsemblMetazoa"/>
        </authorList>
    </citation>
    <scope>IDENTIFICATION</scope>
    <source>
        <strain evidence="7">MINIMUS1</strain>
    </source>
</reference>
<keyword evidence="4" id="KW-0862">Zinc</keyword>
<keyword evidence="3" id="KW-0863">Zinc-finger</keyword>
<evidence type="ECO:0000256" key="1">
    <source>
        <dbReference type="ARBA" id="ARBA00022723"/>
    </source>
</evidence>
<feature type="compositionally biased region" description="Polar residues" evidence="5">
    <location>
        <begin position="397"/>
        <end position="407"/>
    </location>
</feature>
<feature type="region of interest" description="Disordered" evidence="5">
    <location>
        <begin position="496"/>
        <end position="520"/>
    </location>
</feature>
<dbReference type="SUPFAM" id="SSF57863">
    <property type="entry name" value="ArfGap/RecO-like zinc finger"/>
    <property type="match status" value="1"/>
</dbReference>
<protein>
    <recommendedName>
        <fullName evidence="6">Arf-GAP domain-containing protein</fullName>
    </recommendedName>
</protein>
<dbReference type="PANTHER" id="PTHR46134:SF3">
    <property type="entry name" value="ARFGAP WITH FG REPEATS 1"/>
    <property type="match status" value="1"/>
</dbReference>
<feature type="compositionally biased region" description="Low complexity" evidence="5">
    <location>
        <begin position="769"/>
        <end position="783"/>
    </location>
</feature>
<dbReference type="InterPro" id="IPR037278">
    <property type="entry name" value="ARFGAP/RecO"/>
</dbReference>
<dbReference type="InterPro" id="IPR038508">
    <property type="entry name" value="ArfGAP_dom_sf"/>
</dbReference>
<dbReference type="GO" id="GO:0008270">
    <property type="term" value="F:zinc ion binding"/>
    <property type="evidence" value="ECO:0007669"/>
    <property type="project" value="UniProtKB-KW"/>
</dbReference>
<dbReference type="Pfam" id="PF01412">
    <property type="entry name" value="ArfGap"/>
    <property type="match status" value="1"/>
</dbReference>
<feature type="region of interest" description="Disordered" evidence="5">
    <location>
        <begin position="331"/>
        <end position="355"/>
    </location>
</feature>
<accession>A0A182VT15</accession>
<dbReference type="GO" id="GO:0005096">
    <property type="term" value="F:GTPase activator activity"/>
    <property type="evidence" value="ECO:0007669"/>
    <property type="project" value="InterPro"/>
</dbReference>
<feature type="compositionally biased region" description="Low complexity" evidence="5">
    <location>
        <begin position="496"/>
        <end position="519"/>
    </location>
</feature>
<evidence type="ECO:0000313" key="7">
    <source>
        <dbReference type="EnsemblMetazoa" id="AMIN001205-PA"/>
    </source>
</evidence>
<evidence type="ECO:0000259" key="6">
    <source>
        <dbReference type="Pfam" id="PF01412"/>
    </source>
</evidence>
<feature type="compositionally biased region" description="Polar residues" evidence="5">
    <location>
        <begin position="686"/>
        <end position="708"/>
    </location>
</feature>
<keyword evidence="2" id="KW-0677">Repeat</keyword>
<dbReference type="InterPro" id="IPR001164">
    <property type="entry name" value="ArfGAP_dom"/>
</dbReference>
<dbReference type="STRING" id="112268.A0A182VT15"/>
<dbReference type="GO" id="GO:0016020">
    <property type="term" value="C:membrane"/>
    <property type="evidence" value="ECO:0007669"/>
    <property type="project" value="TreeGrafter"/>
</dbReference>
<evidence type="ECO:0000256" key="2">
    <source>
        <dbReference type="ARBA" id="ARBA00022737"/>
    </source>
</evidence>
<keyword evidence="1" id="KW-0479">Metal-binding</keyword>